<proteinExistence type="predicted"/>
<sequence>MGALGNLFPLVVLFIVVGVGAYVGYSIYLWSNELTDRGKRKLEKKNVVFSKNGMKVGVKEVRTEDYEDKTQSVLVKAWNLASFPAYKSRLGWNSEAETNQKKKRP</sequence>
<reference evidence="2" key="1">
    <citation type="journal article" date="2020" name="Stud. Mycol.">
        <title>101 Dothideomycetes genomes: a test case for predicting lifestyles and emergence of pathogens.</title>
        <authorList>
            <person name="Haridas S."/>
            <person name="Albert R."/>
            <person name="Binder M."/>
            <person name="Bloem J."/>
            <person name="Labutti K."/>
            <person name="Salamov A."/>
            <person name="Andreopoulos B."/>
            <person name="Baker S."/>
            <person name="Barry K."/>
            <person name="Bills G."/>
            <person name="Bluhm B."/>
            <person name="Cannon C."/>
            <person name="Castanera R."/>
            <person name="Culley D."/>
            <person name="Daum C."/>
            <person name="Ezra D."/>
            <person name="Gonzalez J."/>
            <person name="Henrissat B."/>
            <person name="Kuo A."/>
            <person name="Liang C."/>
            <person name="Lipzen A."/>
            <person name="Lutzoni F."/>
            <person name="Magnuson J."/>
            <person name="Mondo S."/>
            <person name="Nolan M."/>
            <person name="Ohm R."/>
            <person name="Pangilinan J."/>
            <person name="Park H.-J."/>
            <person name="Ramirez L."/>
            <person name="Alfaro M."/>
            <person name="Sun H."/>
            <person name="Tritt A."/>
            <person name="Yoshinaga Y."/>
            <person name="Zwiers L.-H."/>
            <person name="Turgeon B."/>
            <person name="Goodwin S."/>
            <person name="Spatafora J."/>
            <person name="Crous P."/>
            <person name="Grigoriev I."/>
        </authorList>
    </citation>
    <scope>NUCLEOTIDE SEQUENCE</scope>
    <source>
        <strain evidence="2">ATCC 16933</strain>
    </source>
</reference>
<keyword evidence="1" id="KW-1133">Transmembrane helix</keyword>
<evidence type="ECO:0000313" key="2">
    <source>
        <dbReference type="EMBL" id="KAF2455340.1"/>
    </source>
</evidence>
<dbReference type="Proteomes" id="UP000799766">
    <property type="component" value="Unassembled WGS sequence"/>
</dbReference>
<gene>
    <name evidence="2" type="ORF">BDY21DRAFT_73599</name>
</gene>
<dbReference type="OrthoDB" id="4083871at2759"/>
<keyword evidence="3" id="KW-1185">Reference proteome</keyword>
<organism evidence="2 3">
    <name type="scientific">Lineolata rhizophorae</name>
    <dbReference type="NCBI Taxonomy" id="578093"/>
    <lineage>
        <taxon>Eukaryota</taxon>
        <taxon>Fungi</taxon>
        <taxon>Dikarya</taxon>
        <taxon>Ascomycota</taxon>
        <taxon>Pezizomycotina</taxon>
        <taxon>Dothideomycetes</taxon>
        <taxon>Dothideomycetes incertae sedis</taxon>
        <taxon>Lineolatales</taxon>
        <taxon>Lineolataceae</taxon>
        <taxon>Lineolata</taxon>
    </lineage>
</organism>
<feature type="transmembrane region" description="Helical" evidence="1">
    <location>
        <begin position="6"/>
        <end position="30"/>
    </location>
</feature>
<evidence type="ECO:0000313" key="3">
    <source>
        <dbReference type="Proteomes" id="UP000799766"/>
    </source>
</evidence>
<dbReference type="EMBL" id="MU001687">
    <property type="protein sequence ID" value="KAF2455340.1"/>
    <property type="molecule type" value="Genomic_DNA"/>
</dbReference>
<dbReference type="PANTHER" id="PTHR42077:SF1">
    <property type="entry name" value="YALI0F30239P"/>
    <property type="match status" value="1"/>
</dbReference>
<dbReference type="AlphaFoldDB" id="A0A6A6NU86"/>
<keyword evidence="1" id="KW-0812">Transmembrane</keyword>
<protein>
    <submittedName>
        <fullName evidence="2">Uncharacterized protein</fullName>
    </submittedName>
</protein>
<accession>A0A6A6NU86</accession>
<dbReference type="PANTHER" id="PTHR42077">
    <property type="entry name" value="YALI0F30239P"/>
    <property type="match status" value="1"/>
</dbReference>
<keyword evidence="1" id="KW-0472">Membrane</keyword>
<name>A0A6A6NU86_9PEZI</name>
<evidence type="ECO:0000256" key="1">
    <source>
        <dbReference type="SAM" id="Phobius"/>
    </source>
</evidence>